<protein>
    <submittedName>
        <fullName evidence="2">Uncharacterized protein</fullName>
    </submittedName>
</protein>
<gene>
    <name evidence="2" type="ORF">DFR85_14775</name>
</gene>
<evidence type="ECO:0000313" key="3">
    <source>
        <dbReference type="Proteomes" id="UP000248044"/>
    </source>
</evidence>
<organism evidence="2 3">
    <name type="scientific">Acidianus brierleyi</name>
    <dbReference type="NCBI Taxonomy" id="41673"/>
    <lineage>
        <taxon>Archaea</taxon>
        <taxon>Thermoproteota</taxon>
        <taxon>Thermoprotei</taxon>
        <taxon>Sulfolobales</taxon>
        <taxon>Sulfolobaceae</taxon>
        <taxon>Acidianus</taxon>
    </lineage>
</organism>
<accession>A0A2U9IHY6</accession>
<proteinExistence type="predicted"/>
<feature type="region of interest" description="Disordered" evidence="1">
    <location>
        <begin position="1"/>
        <end position="29"/>
    </location>
</feature>
<dbReference type="AlphaFoldDB" id="A0A2U9IHY6"/>
<dbReference type="KEGG" id="abri:DFR85_14775"/>
<dbReference type="OrthoDB" id="376422at2157"/>
<evidence type="ECO:0000256" key="1">
    <source>
        <dbReference type="SAM" id="MobiDB-lite"/>
    </source>
</evidence>
<dbReference type="Proteomes" id="UP000248044">
    <property type="component" value="Chromosome"/>
</dbReference>
<feature type="compositionally biased region" description="Basic and acidic residues" evidence="1">
    <location>
        <begin position="10"/>
        <end position="26"/>
    </location>
</feature>
<evidence type="ECO:0000313" key="2">
    <source>
        <dbReference type="EMBL" id="AWR95662.1"/>
    </source>
</evidence>
<keyword evidence="3" id="KW-1185">Reference proteome</keyword>
<reference evidence="2 3" key="1">
    <citation type="submission" date="2018-05" db="EMBL/GenBank/DDBJ databases">
        <title>Complete Genome Sequences of Extremely Thermoacidophilic, Metal-Mobilizing Type-Strain Members of the Archaeal Family Sulfolobaceae: Acidianus brierleyi DSM-1651T, Acidianus sulfidivorans DSM-18786T, Metallosphaera hakonensis DSM-7519T, and Metallosphaera prunae DSM-10039T.</title>
        <authorList>
            <person name="Counts J.A."/>
            <person name="Kelly R.M."/>
        </authorList>
    </citation>
    <scope>NUCLEOTIDE SEQUENCE [LARGE SCALE GENOMIC DNA]</scope>
    <source>
        <strain evidence="2 3">DSM 1651</strain>
    </source>
</reference>
<sequence>MHFIVINMPEHPKKEHSEHPTREHPGKGVSLDNIAKTVEDFVKTDSQLKGGHFSIYDPVSNKPLALDLEKVHKDRLSKITENEYFVCADFKSTEGKMYDLDFFVKEDKGNLKVTEISIHKEEGKPRYNWVEEGGIWKKIPT</sequence>
<name>A0A2U9IHY6_9CREN</name>
<dbReference type="EMBL" id="CP029289">
    <property type="protein sequence ID" value="AWR95662.1"/>
    <property type="molecule type" value="Genomic_DNA"/>
</dbReference>